<dbReference type="PRINTS" id="PR01415">
    <property type="entry name" value="ANKYRIN"/>
</dbReference>
<dbReference type="PANTHER" id="PTHR24173:SF74">
    <property type="entry name" value="ANKYRIN REPEAT DOMAIN-CONTAINING PROTEIN 16"/>
    <property type="match status" value="1"/>
</dbReference>
<dbReference type="PROSITE" id="PS50297">
    <property type="entry name" value="ANK_REP_REGION"/>
    <property type="match status" value="1"/>
</dbReference>
<dbReference type="Gene3D" id="1.25.40.20">
    <property type="entry name" value="Ankyrin repeat-containing domain"/>
    <property type="match status" value="1"/>
</dbReference>
<evidence type="ECO:0000313" key="4">
    <source>
        <dbReference type="EMBL" id="VEL15720.1"/>
    </source>
</evidence>
<evidence type="ECO:0000256" key="1">
    <source>
        <dbReference type="ARBA" id="ARBA00022737"/>
    </source>
</evidence>
<evidence type="ECO:0000256" key="3">
    <source>
        <dbReference type="PROSITE-ProRule" id="PRU00023"/>
    </source>
</evidence>
<dbReference type="EMBL" id="CAAALY010025614">
    <property type="protein sequence ID" value="VEL15720.1"/>
    <property type="molecule type" value="Genomic_DNA"/>
</dbReference>
<comment type="caution">
    <text evidence="4">The sequence shown here is derived from an EMBL/GenBank/DDBJ whole genome shotgun (WGS) entry which is preliminary data.</text>
</comment>
<protein>
    <submittedName>
        <fullName evidence="4">Uncharacterized protein</fullName>
    </submittedName>
</protein>
<dbReference type="AlphaFoldDB" id="A0A3S5AA71"/>
<dbReference type="SUPFAM" id="SSF48403">
    <property type="entry name" value="Ankyrin repeat"/>
    <property type="match status" value="1"/>
</dbReference>
<name>A0A3S5AA71_9PLAT</name>
<dbReference type="SMART" id="SM00248">
    <property type="entry name" value="ANK"/>
    <property type="match status" value="2"/>
</dbReference>
<gene>
    <name evidence="4" type="ORF">PXEA_LOCUS9160</name>
</gene>
<dbReference type="InterPro" id="IPR036770">
    <property type="entry name" value="Ankyrin_rpt-contain_sf"/>
</dbReference>
<keyword evidence="2 3" id="KW-0040">ANK repeat</keyword>
<dbReference type="InterPro" id="IPR002110">
    <property type="entry name" value="Ankyrin_rpt"/>
</dbReference>
<dbReference type="OrthoDB" id="194358at2759"/>
<dbReference type="Proteomes" id="UP000784294">
    <property type="component" value="Unassembled WGS sequence"/>
</dbReference>
<proteinExistence type="predicted"/>
<evidence type="ECO:0000313" key="5">
    <source>
        <dbReference type="Proteomes" id="UP000784294"/>
    </source>
</evidence>
<dbReference type="Pfam" id="PF12796">
    <property type="entry name" value="Ank_2"/>
    <property type="match status" value="1"/>
</dbReference>
<keyword evidence="1" id="KW-0677">Repeat</keyword>
<keyword evidence="5" id="KW-1185">Reference proteome</keyword>
<feature type="repeat" description="ANK" evidence="3">
    <location>
        <begin position="4"/>
        <end position="36"/>
    </location>
</feature>
<dbReference type="PROSITE" id="PS50088">
    <property type="entry name" value="ANK_REPEAT"/>
    <property type="match status" value="1"/>
</dbReference>
<accession>A0A3S5AA71</accession>
<dbReference type="PANTHER" id="PTHR24173">
    <property type="entry name" value="ANKYRIN REPEAT CONTAINING"/>
    <property type="match status" value="1"/>
</dbReference>
<evidence type="ECO:0000256" key="2">
    <source>
        <dbReference type="ARBA" id="ARBA00023043"/>
    </source>
</evidence>
<sequence length="102" mass="10690">MSLGSQTALHVACRSGNPELVASLIEAGASVHAVAKDTYTPLHIAAKEGVSSHTTGSTEIHGYQGGQTPGHIEVVQLLLCAGANTEMKTKYGFQFKSFRHPG</sequence>
<reference evidence="4" key="1">
    <citation type="submission" date="2018-11" db="EMBL/GenBank/DDBJ databases">
        <authorList>
            <consortium name="Pathogen Informatics"/>
        </authorList>
    </citation>
    <scope>NUCLEOTIDE SEQUENCE</scope>
</reference>
<organism evidence="4 5">
    <name type="scientific">Protopolystoma xenopodis</name>
    <dbReference type="NCBI Taxonomy" id="117903"/>
    <lineage>
        <taxon>Eukaryota</taxon>
        <taxon>Metazoa</taxon>
        <taxon>Spiralia</taxon>
        <taxon>Lophotrochozoa</taxon>
        <taxon>Platyhelminthes</taxon>
        <taxon>Monogenea</taxon>
        <taxon>Polyopisthocotylea</taxon>
        <taxon>Polystomatidea</taxon>
        <taxon>Polystomatidae</taxon>
        <taxon>Protopolystoma</taxon>
    </lineage>
</organism>